<dbReference type="PANTHER" id="PTHR12544:SF29">
    <property type="entry name" value="GLUTAMINASE"/>
    <property type="match status" value="1"/>
</dbReference>
<dbReference type="Pfam" id="PF04320">
    <property type="entry name" value="YggL_50S_bp"/>
    <property type="match status" value="1"/>
</dbReference>
<protein>
    <recommendedName>
        <fullName evidence="3">glutaminase</fullName>
        <ecNumber evidence="3">3.5.1.2</ecNumber>
    </recommendedName>
</protein>
<dbReference type="HAMAP" id="MF_00313">
    <property type="entry name" value="Glutaminase"/>
    <property type="match status" value="1"/>
</dbReference>
<evidence type="ECO:0000256" key="5">
    <source>
        <dbReference type="ARBA" id="ARBA00049534"/>
    </source>
</evidence>
<dbReference type="AlphaFoldDB" id="U4U216"/>
<evidence type="ECO:0000256" key="1">
    <source>
        <dbReference type="ARBA" id="ARBA00011076"/>
    </source>
</evidence>
<comment type="subunit">
    <text evidence="2">Homotetramer.</text>
</comment>
<dbReference type="NCBIfam" id="TIGR03814">
    <property type="entry name" value="Gln_ase"/>
    <property type="match status" value="1"/>
</dbReference>
<reference evidence="6 7" key="1">
    <citation type="journal article" date="2013" name="Genome Biol.">
        <title>Draft genome of the mountain pine beetle, Dendroctonus ponderosae Hopkins, a major forest pest.</title>
        <authorList>
            <person name="Keeling C.I."/>
            <person name="Yuen M.M."/>
            <person name="Liao N.Y."/>
            <person name="Docking T.R."/>
            <person name="Chan S.K."/>
            <person name="Taylor G.A."/>
            <person name="Palmquist D.L."/>
            <person name="Jackman S.D."/>
            <person name="Nguyen A."/>
            <person name="Li M."/>
            <person name="Henderson H."/>
            <person name="Janes J.K."/>
            <person name="Zhao Y."/>
            <person name="Pandoh P."/>
            <person name="Moore R."/>
            <person name="Sperling F.A."/>
            <person name="Huber D.P."/>
            <person name="Birol I."/>
            <person name="Jones S.J."/>
            <person name="Bohlmann J."/>
        </authorList>
    </citation>
    <scope>NUCLEOTIDE SEQUENCE</scope>
</reference>
<dbReference type="NCBIfam" id="NF002132">
    <property type="entry name" value="PRK00971.1-1"/>
    <property type="match status" value="1"/>
</dbReference>
<organism evidence="6 7">
    <name type="scientific">Dendroctonus ponderosae</name>
    <name type="common">Mountain pine beetle</name>
    <dbReference type="NCBI Taxonomy" id="77166"/>
    <lineage>
        <taxon>Eukaryota</taxon>
        <taxon>Metazoa</taxon>
        <taxon>Ecdysozoa</taxon>
        <taxon>Arthropoda</taxon>
        <taxon>Hexapoda</taxon>
        <taxon>Insecta</taxon>
        <taxon>Pterygota</taxon>
        <taxon>Neoptera</taxon>
        <taxon>Endopterygota</taxon>
        <taxon>Coleoptera</taxon>
        <taxon>Polyphaga</taxon>
        <taxon>Cucujiformia</taxon>
        <taxon>Curculionidae</taxon>
        <taxon>Scolytinae</taxon>
        <taxon>Dendroctonus</taxon>
    </lineage>
</organism>
<dbReference type="GO" id="GO:0006543">
    <property type="term" value="P:L-glutamine catabolic process"/>
    <property type="evidence" value="ECO:0007669"/>
    <property type="project" value="TreeGrafter"/>
</dbReference>
<dbReference type="SUPFAM" id="SSF56601">
    <property type="entry name" value="beta-lactamase/transpeptidase-like"/>
    <property type="match status" value="1"/>
</dbReference>
<evidence type="ECO:0000313" key="6">
    <source>
        <dbReference type="EMBL" id="ERL84065.1"/>
    </source>
</evidence>
<dbReference type="NCBIfam" id="NF008685">
    <property type="entry name" value="PRK11702.1"/>
    <property type="match status" value="1"/>
</dbReference>
<dbReference type="PANTHER" id="PTHR12544">
    <property type="entry name" value="GLUTAMINASE"/>
    <property type="match status" value="1"/>
</dbReference>
<comment type="similarity">
    <text evidence="1">Belongs to the glutaminase family.</text>
</comment>
<proteinExistence type="inferred from homology"/>
<name>U4U216_DENPD</name>
<evidence type="ECO:0000256" key="3">
    <source>
        <dbReference type="ARBA" id="ARBA00012918"/>
    </source>
</evidence>
<dbReference type="Gene3D" id="3.40.710.10">
    <property type="entry name" value="DD-peptidase/beta-lactamase superfamily"/>
    <property type="match status" value="1"/>
</dbReference>
<keyword evidence="4" id="KW-0378">Hydrolase</keyword>
<evidence type="ECO:0000256" key="2">
    <source>
        <dbReference type="ARBA" id="ARBA00011881"/>
    </source>
</evidence>
<gene>
    <name evidence="6" type="ORF">D910_01401</name>
</gene>
<dbReference type="EC" id="3.5.1.2" evidence="3"/>
<dbReference type="EMBL" id="KB631072">
    <property type="protein sequence ID" value="ERL84065.1"/>
    <property type="molecule type" value="Genomic_DNA"/>
</dbReference>
<dbReference type="OrthoDB" id="9995210at2759"/>
<dbReference type="GO" id="GO:0004359">
    <property type="term" value="F:glutaminase activity"/>
    <property type="evidence" value="ECO:0007669"/>
    <property type="project" value="UniProtKB-EC"/>
</dbReference>
<dbReference type="Pfam" id="PF04960">
    <property type="entry name" value="Glutaminase"/>
    <property type="match status" value="1"/>
</dbReference>
<dbReference type="FunFam" id="3.40.710.10:FF:000005">
    <property type="entry name" value="Glutaminase"/>
    <property type="match status" value="1"/>
</dbReference>
<evidence type="ECO:0000313" key="7">
    <source>
        <dbReference type="Proteomes" id="UP000030742"/>
    </source>
</evidence>
<dbReference type="InterPro" id="IPR007416">
    <property type="entry name" value="YggL_50S_bp"/>
</dbReference>
<dbReference type="InterPro" id="IPR015868">
    <property type="entry name" value="Glutaminase"/>
</dbReference>
<dbReference type="InterPro" id="IPR012338">
    <property type="entry name" value="Beta-lactam/transpept-like"/>
</dbReference>
<accession>U4U216</accession>
<dbReference type="STRING" id="77166.U4U216"/>
<comment type="catalytic activity">
    <reaction evidence="5">
        <text>L-glutamine + H2O = L-glutamate + NH4(+)</text>
        <dbReference type="Rhea" id="RHEA:15889"/>
        <dbReference type="ChEBI" id="CHEBI:15377"/>
        <dbReference type="ChEBI" id="CHEBI:28938"/>
        <dbReference type="ChEBI" id="CHEBI:29985"/>
        <dbReference type="ChEBI" id="CHEBI:58359"/>
        <dbReference type="EC" id="3.5.1.2"/>
    </reaction>
</comment>
<dbReference type="NCBIfam" id="NF002133">
    <property type="entry name" value="PRK00971.1-2"/>
    <property type="match status" value="1"/>
</dbReference>
<dbReference type="GO" id="GO:0006537">
    <property type="term" value="P:glutamate biosynthetic process"/>
    <property type="evidence" value="ECO:0007669"/>
    <property type="project" value="TreeGrafter"/>
</dbReference>
<sequence>MAKNRSRRLRKKLHIEEFQELGFSVKWRFPEGTDVNTIDESLDAFIEGAIEPGKLAFDGSGYLQWEGLVCLQEIGLCTDEHRELVKKWLEDHKMQDVEVRPLIGQGKVADYIPALASVDPNNLGIAVCTVDGQQFFAGDAQTRFSIQSISKVLSLTLALGRYEEHEIWQRVGKEPSGQPFNSLVQLELEKGKPRNPFINPGALVICDMLQSRLAAPKQRMLEVVRQLSGEQDIHYDPLVARSEFEHSDRNAAIAYLMKSFGNFENDVITVLQTYFNYCSLKMSCCELARTFLYLVNKGQAPGSEEPLLEPGQARHINALMVTSGMYDGAGEFAYRVGMPGKSGVGGGIIAVVPEEMCIAVWSPELDAAGNSLAGTAALEILAQRIGRSIF</sequence>
<dbReference type="Proteomes" id="UP000030742">
    <property type="component" value="Unassembled WGS sequence"/>
</dbReference>
<evidence type="ECO:0000256" key="4">
    <source>
        <dbReference type="ARBA" id="ARBA00022801"/>
    </source>
</evidence>